<dbReference type="PANTHER" id="PTHR48153">
    <property type="entry name" value="UFM1-SPECIFIC PROTEASE 2"/>
    <property type="match status" value="1"/>
</dbReference>
<accession>A0A6A6W259</accession>
<dbReference type="Pfam" id="PF07910">
    <property type="entry name" value="Peptidase_C78"/>
    <property type="match status" value="1"/>
</dbReference>
<organism evidence="4 5">
    <name type="scientific">Pseudovirgaria hyperparasitica</name>
    <dbReference type="NCBI Taxonomy" id="470096"/>
    <lineage>
        <taxon>Eukaryota</taxon>
        <taxon>Fungi</taxon>
        <taxon>Dikarya</taxon>
        <taxon>Ascomycota</taxon>
        <taxon>Pezizomycotina</taxon>
        <taxon>Dothideomycetes</taxon>
        <taxon>Dothideomycetes incertae sedis</taxon>
        <taxon>Acrospermales</taxon>
        <taxon>Acrospermaceae</taxon>
        <taxon>Pseudovirgaria</taxon>
    </lineage>
</organism>
<proteinExistence type="predicted"/>
<protein>
    <submittedName>
        <fullName evidence="4">DUF1671-domain-containing protein</fullName>
    </submittedName>
</protein>
<name>A0A6A6W259_9PEZI</name>
<evidence type="ECO:0000313" key="4">
    <source>
        <dbReference type="EMBL" id="KAF2756199.1"/>
    </source>
</evidence>
<reference evidence="4" key="1">
    <citation type="journal article" date="2020" name="Stud. Mycol.">
        <title>101 Dothideomycetes genomes: a test case for predicting lifestyles and emergence of pathogens.</title>
        <authorList>
            <person name="Haridas S."/>
            <person name="Albert R."/>
            <person name="Binder M."/>
            <person name="Bloem J."/>
            <person name="Labutti K."/>
            <person name="Salamov A."/>
            <person name="Andreopoulos B."/>
            <person name="Baker S."/>
            <person name="Barry K."/>
            <person name="Bills G."/>
            <person name="Bluhm B."/>
            <person name="Cannon C."/>
            <person name="Castanera R."/>
            <person name="Culley D."/>
            <person name="Daum C."/>
            <person name="Ezra D."/>
            <person name="Gonzalez J."/>
            <person name="Henrissat B."/>
            <person name="Kuo A."/>
            <person name="Liang C."/>
            <person name="Lipzen A."/>
            <person name="Lutzoni F."/>
            <person name="Magnuson J."/>
            <person name="Mondo S."/>
            <person name="Nolan M."/>
            <person name="Ohm R."/>
            <person name="Pangilinan J."/>
            <person name="Park H.-J."/>
            <person name="Ramirez L."/>
            <person name="Alfaro M."/>
            <person name="Sun H."/>
            <person name="Tritt A."/>
            <person name="Yoshinaga Y."/>
            <person name="Zwiers L.-H."/>
            <person name="Turgeon B."/>
            <person name="Goodwin S."/>
            <person name="Spatafora J."/>
            <person name="Crous P."/>
            <person name="Grigoriev I."/>
        </authorList>
    </citation>
    <scope>NUCLEOTIDE SEQUENCE</scope>
    <source>
        <strain evidence="4">CBS 121739</strain>
    </source>
</reference>
<dbReference type="GeneID" id="54490623"/>
<evidence type="ECO:0000256" key="1">
    <source>
        <dbReference type="ARBA" id="ARBA00022801"/>
    </source>
</evidence>
<dbReference type="RefSeq" id="XP_033598650.1">
    <property type="nucleotide sequence ID" value="XM_033749569.1"/>
</dbReference>
<sequence length="632" mass="70881">MAPSLVECPFCSAAFSQDDVYWLQLHIEESHTPDSAFRIAPEDDADSASASTTFQVSGALADCDDDDHTFVDCPECGEYVLLDDYNDHLDLHDVEKHNTYLPSSSSTSSTTRSKHHDMRSNPSLLNENISMNISGQLPSQKRRHSSSGSRSSLSRSVLTCTPSTTSKARISKRIKSARLGKKELGPYAWEDRMPAWLEKKLADGPKISIVNRIGGDGRLIKQEVVENETPGIPSILAQLSHVDRSVRKAYYCHPSTVHICHTPKEGGFCGYRNLQMLISYIQGARAQGHTEFPGRTPTILALQDIIEDAWDKGINEVARVQTGGIRKTRKWIGTPEAQSVLVNLQIDSGVQVFSDGQRGSALDQLLIFVESYFQQFVTDADQKVHRTLAPPIYFQHPGHSLTIVGFERRKDGSCNLVVFDPMFRTSPSMHRLLGRQNIASPRPEVMDAYRRDARKLRKHRDFEILMLTAAPPQFPAWAIMAQFPAHRFVYVFLRFSSVSNHGGPGYDVYPEHHFLSAFPWQSFGSLFMTDEGRFARVPPPLSPYLQMLMRCQFRGTPPPVPETVQQLLSYQDVAKPEECGLLPVKMLTESEMEEVLFWQGCGTPSCTFGCGKERAGEIEAARKLFRPEEIVT</sequence>
<feature type="region of interest" description="Disordered" evidence="2">
    <location>
        <begin position="98"/>
        <end position="159"/>
    </location>
</feature>
<dbReference type="Gene3D" id="3.90.70.130">
    <property type="match status" value="1"/>
</dbReference>
<keyword evidence="5" id="KW-1185">Reference proteome</keyword>
<feature type="compositionally biased region" description="Low complexity" evidence="2">
    <location>
        <begin position="146"/>
        <end position="156"/>
    </location>
</feature>
<dbReference type="PANTHER" id="PTHR48153:SF4">
    <property type="entry name" value="UBIQUITIN CARBOXYL-TERMINAL HYDROLASE MUG105"/>
    <property type="match status" value="1"/>
</dbReference>
<evidence type="ECO:0000313" key="5">
    <source>
        <dbReference type="Proteomes" id="UP000799437"/>
    </source>
</evidence>
<feature type="compositionally biased region" description="Polar residues" evidence="2">
    <location>
        <begin position="120"/>
        <end position="138"/>
    </location>
</feature>
<keyword evidence="1" id="KW-0378">Hydrolase</keyword>
<dbReference type="AlphaFoldDB" id="A0A6A6W259"/>
<dbReference type="InterPro" id="IPR012462">
    <property type="entry name" value="UFSP1/2_DUB_cat"/>
</dbReference>
<dbReference type="OrthoDB" id="288987at2759"/>
<dbReference type="EMBL" id="ML996576">
    <property type="protein sequence ID" value="KAF2756199.1"/>
    <property type="molecule type" value="Genomic_DNA"/>
</dbReference>
<dbReference type="Proteomes" id="UP000799437">
    <property type="component" value="Unassembled WGS sequence"/>
</dbReference>
<evidence type="ECO:0000259" key="3">
    <source>
        <dbReference type="Pfam" id="PF07910"/>
    </source>
</evidence>
<gene>
    <name evidence="4" type="ORF">EJ05DRAFT_539979</name>
</gene>
<dbReference type="GO" id="GO:0019783">
    <property type="term" value="F:ubiquitin-like protein peptidase activity"/>
    <property type="evidence" value="ECO:0007669"/>
    <property type="project" value="TreeGrafter"/>
</dbReference>
<evidence type="ECO:0000256" key="2">
    <source>
        <dbReference type="SAM" id="MobiDB-lite"/>
    </source>
</evidence>
<feature type="domain" description="UFSP1/2/DUB catalytic" evidence="3">
    <location>
        <begin position="246"/>
        <end position="465"/>
    </location>
</feature>